<gene>
    <name evidence="7" type="primary">Necator_chrII.g8577</name>
    <name evidence="7" type="ORF">RB195_020782</name>
</gene>
<evidence type="ECO:0000256" key="2">
    <source>
        <dbReference type="ARBA" id="ARBA00005679"/>
    </source>
</evidence>
<keyword evidence="3" id="KW-0964">Secreted</keyword>
<accession>A0ABR1CKH0</accession>
<evidence type="ECO:0000256" key="3">
    <source>
        <dbReference type="ARBA" id="ARBA00022525"/>
    </source>
</evidence>
<dbReference type="InterPro" id="IPR004911">
    <property type="entry name" value="Interferon-induced_GILT"/>
</dbReference>
<dbReference type="Pfam" id="PF03227">
    <property type="entry name" value="GILT"/>
    <property type="match status" value="1"/>
</dbReference>
<comment type="subcellular location">
    <subcellularLocation>
        <location evidence="1">Secreted</location>
    </subcellularLocation>
</comment>
<reference evidence="7 8" key="1">
    <citation type="submission" date="2023-08" db="EMBL/GenBank/DDBJ databases">
        <title>A Necator americanus chromosomal reference genome.</title>
        <authorList>
            <person name="Ilik V."/>
            <person name="Petrzelkova K.J."/>
            <person name="Pardy F."/>
            <person name="Fuh T."/>
            <person name="Niatou-Singa F.S."/>
            <person name="Gouil Q."/>
            <person name="Baker L."/>
            <person name="Ritchie M.E."/>
            <person name="Jex A.R."/>
            <person name="Gazzola D."/>
            <person name="Li H."/>
            <person name="Toshio Fujiwara R."/>
            <person name="Zhan B."/>
            <person name="Aroian R.V."/>
            <person name="Pafco B."/>
            <person name="Schwarz E.M."/>
        </authorList>
    </citation>
    <scope>NUCLEOTIDE SEQUENCE [LARGE SCALE GENOMIC DNA]</scope>
    <source>
        <strain evidence="7 8">Aroian</strain>
        <tissue evidence="7">Whole animal</tissue>
    </source>
</reference>
<keyword evidence="5" id="KW-0325">Glycoprotein</keyword>
<dbReference type="Proteomes" id="UP001303046">
    <property type="component" value="Unassembled WGS sequence"/>
</dbReference>
<dbReference type="PANTHER" id="PTHR13234">
    <property type="entry name" value="GAMMA-INTERFERON INDUCIBLE LYSOSOMAL THIOL REDUCTASE GILT"/>
    <property type="match status" value="1"/>
</dbReference>
<organism evidence="7 8">
    <name type="scientific">Necator americanus</name>
    <name type="common">Human hookworm</name>
    <dbReference type="NCBI Taxonomy" id="51031"/>
    <lineage>
        <taxon>Eukaryota</taxon>
        <taxon>Metazoa</taxon>
        <taxon>Ecdysozoa</taxon>
        <taxon>Nematoda</taxon>
        <taxon>Chromadorea</taxon>
        <taxon>Rhabditida</taxon>
        <taxon>Rhabditina</taxon>
        <taxon>Rhabditomorpha</taxon>
        <taxon>Strongyloidea</taxon>
        <taxon>Ancylostomatidae</taxon>
        <taxon>Bunostominae</taxon>
        <taxon>Necator</taxon>
    </lineage>
</organism>
<evidence type="ECO:0000256" key="4">
    <source>
        <dbReference type="ARBA" id="ARBA00022729"/>
    </source>
</evidence>
<evidence type="ECO:0000256" key="6">
    <source>
        <dbReference type="SAM" id="SignalP"/>
    </source>
</evidence>
<keyword evidence="4 6" id="KW-0732">Signal</keyword>
<evidence type="ECO:0000256" key="1">
    <source>
        <dbReference type="ARBA" id="ARBA00004613"/>
    </source>
</evidence>
<comment type="similarity">
    <text evidence="2">Belongs to the GILT family.</text>
</comment>
<sequence>MIFFLFVSLAGFSSIYADRCATVPPSLWCSSKELAKECGFANLCNRYHTATYNQRINITLLIEALCPDCQRFIVEDLYPKIYKNFAGFVNIEFIPYGNAKIVNGSIECQHGAEECSINRFESCVIDSVGTQEQYVPLIYCLENNLMSKVPFDKASSKCFRTLSIGEDIQRMIQSCLVSRLGERLQQKAAERTANVWPDKHRHVPWVVINGISLESEQMIMDQLQFLICEWYTGDKKIPYCQSEEKKKYKKWSLNI</sequence>
<comment type="caution">
    <text evidence="7">The sequence shown here is derived from an EMBL/GenBank/DDBJ whole genome shotgun (WGS) entry which is preliminary data.</text>
</comment>
<feature type="signal peptide" evidence="6">
    <location>
        <begin position="1"/>
        <end position="17"/>
    </location>
</feature>
<evidence type="ECO:0000256" key="5">
    <source>
        <dbReference type="ARBA" id="ARBA00023180"/>
    </source>
</evidence>
<keyword evidence="8" id="KW-1185">Reference proteome</keyword>
<evidence type="ECO:0000313" key="7">
    <source>
        <dbReference type="EMBL" id="KAK6738891.1"/>
    </source>
</evidence>
<evidence type="ECO:0008006" key="9">
    <source>
        <dbReference type="Google" id="ProtNLM"/>
    </source>
</evidence>
<name>A0ABR1CKH0_NECAM</name>
<evidence type="ECO:0000313" key="8">
    <source>
        <dbReference type="Proteomes" id="UP001303046"/>
    </source>
</evidence>
<dbReference type="EMBL" id="JAVFWL010000002">
    <property type="protein sequence ID" value="KAK6738891.1"/>
    <property type="molecule type" value="Genomic_DNA"/>
</dbReference>
<dbReference type="PANTHER" id="PTHR13234:SF8">
    <property type="entry name" value="GAMMA-INTERFERON-INDUCIBLE LYSOSOMAL THIOL REDUCTASE"/>
    <property type="match status" value="1"/>
</dbReference>
<protein>
    <recommendedName>
        <fullName evidence="9">Gamma interferon inducible lysosomal thiol reductase</fullName>
    </recommendedName>
</protein>
<proteinExistence type="inferred from homology"/>
<feature type="chain" id="PRO_5046387160" description="Gamma interferon inducible lysosomal thiol reductase" evidence="6">
    <location>
        <begin position="18"/>
        <end position="255"/>
    </location>
</feature>